<dbReference type="PANTHER" id="PTHR33744:SF1">
    <property type="entry name" value="DNA-BINDING TRANSCRIPTIONAL ACTIVATOR ADER"/>
    <property type="match status" value="1"/>
</dbReference>
<gene>
    <name evidence="3" type="ORF">KSF_079180</name>
</gene>
<dbReference type="InterPro" id="IPR029016">
    <property type="entry name" value="GAF-like_dom_sf"/>
</dbReference>
<keyword evidence="4" id="KW-1185">Reference proteome</keyword>
<feature type="domain" description="GAF" evidence="2">
    <location>
        <begin position="65"/>
        <end position="210"/>
    </location>
</feature>
<dbReference type="SUPFAM" id="SSF55781">
    <property type="entry name" value="GAF domain-like"/>
    <property type="match status" value="1"/>
</dbReference>
<proteinExistence type="inferred from homology"/>
<evidence type="ECO:0000313" key="3">
    <source>
        <dbReference type="EMBL" id="GHO97870.1"/>
    </source>
</evidence>
<name>A0A8J3N6W6_9CHLR</name>
<dbReference type="RefSeq" id="WP_220208644.1">
    <property type="nucleotide sequence ID" value="NZ_BNJK01000002.1"/>
</dbReference>
<evidence type="ECO:0000259" key="2">
    <source>
        <dbReference type="SMART" id="SM00065"/>
    </source>
</evidence>
<accession>A0A8J3N6W6</accession>
<dbReference type="Pfam" id="PF13556">
    <property type="entry name" value="HTH_30"/>
    <property type="match status" value="1"/>
</dbReference>
<protein>
    <recommendedName>
        <fullName evidence="2">GAF domain-containing protein</fullName>
    </recommendedName>
</protein>
<dbReference type="Pfam" id="PF17853">
    <property type="entry name" value="GGDEF_2"/>
    <property type="match status" value="1"/>
</dbReference>
<reference evidence="3" key="1">
    <citation type="submission" date="2020-10" db="EMBL/GenBank/DDBJ databases">
        <title>Taxonomic study of unclassified bacteria belonging to the class Ktedonobacteria.</title>
        <authorList>
            <person name="Yabe S."/>
            <person name="Wang C.M."/>
            <person name="Zheng Y."/>
            <person name="Sakai Y."/>
            <person name="Cavaletti L."/>
            <person name="Monciardini P."/>
            <person name="Donadio S."/>
        </authorList>
    </citation>
    <scope>NUCLEOTIDE SEQUENCE</scope>
    <source>
        <strain evidence="3">ID150040</strain>
    </source>
</reference>
<evidence type="ECO:0000256" key="1">
    <source>
        <dbReference type="ARBA" id="ARBA00006754"/>
    </source>
</evidence>
<comment type="similarity">
    <text evidence="1">Belongs to the CdaR family.</text>
</comment>
<dbReference type="PANTHER" id="PTHR33744">
    <property type="entry name" value="CARBOHYDRATE DIACID REGULATOR"/>
    <property type="match status" value="1"/>
</dbReference>
<dbReference type="AlphaFoldDB" id="A0A8J3N6W6"/>
<dbReference type="Pfam" id="PF01590">
    <property type="entry name" value="GAF"/>
    <property type="match status" value="1"/>
</dbReference>
<dbReference type="Gene3D" id="1.10.10.2840">
    <property type="entry name" value="PucR C-terminal helix-turn-helix domain"/>
    <property type="match status" value="1"/>
</dbReference>
<dbReference type="InterPro" id="IPR025736">
    <property type="entry name" value="PucR_C-HTH_dom"/>
</dbReference>
<dbReference type="InterPro" id="IPR042070">
    <property type="entry name" value="PucR_C-HTH_sf"/>
</dbReference>
<evidence type="ECO:0000313" key="4">
    <source>
        <dbReference type="Proteomes" id="UP000597444"/>
    </source>
</evidence>
<organism evidence="3 4">
    <name type="scientific">Reticulibacter mediterranei</name>
    <dbReference type="NCBI Taxonomy" id="2778369"/>
    <lineage>
        <taxon>Bacteria</taxon>
        <taxon>Bacillati</taxon>
        <taxon>Chloroflexota</taxon>
        <taxon>Ktedonobacteria</taxon>
        <taxon>Ktedonobacterales</taxon>
        <taxon>Reticulibacteraceae</taxon>
        <taxon>Reticulibacter</taxon>
    </lineage>
</organism>
<dbReference type="SMART" id="SM00065">
    <property type="entry name" value="GAF"/>
    <property type="match status" value="1"/>
</dbReference>
<dbReference type="Gene3D" id="3.30.450.40">
    <property type="match status" value="1"/>
</dbReference>
<dbReference type="Proteomes" id="UP000597444">
    <property type="component" value="Unassembled WGS sequence"/>
</dbReference>
<sequence length="487" mass="55529">MSAQAFSLEQVCKERAGKNSFKYSLRDTDPQQKVVTRDAAGIGETRHRLHEVLRHLVMATTLSLSLQNILQTLAVLLRQALGVDLCIILLQERDELRVVASTTDLSDKGVNVQPVQVSEALWKQMRSALQRGLMPRLSDYELEQLNPLQNVQYQTLLPIPLLAGNTCLGLLLCYSSKSWRSRGDEELLLSTIATQTALAIQHQQFVDESQLEQQSLIRAFVHELCEGGRESEEHVRRRAYFLGYNLTKPHAIALIEFSDMEEAGGSKETPPIEERLAFYEDLSGQVRHLILEHYPGSLIEERNDLLVCLLSLDGEQSAEQVYAWCRNLVIRMRQEQRVHLYIGLGNPCQTLPEYQRGFAEARESLDVGRDIYDDGGCSHFNTLGAYRYLHAFAHNDTLPDQYQEQIATVAAYDQRKRTNLLDTLEVYLECGGNIAKTSTQLDVHRNTLLQRLDRIQKLSILNLENLPVRFPLLVALKVHRLRTHHLR</sequence>
<dbReference type="EMBL" id="BNJK01000002">
    <property type="protein sequence ID" value="GHO97870.1"/>
    <property type="molecule type" value="Genomic_DNA"/>
</dbReference>
<dbReference type="InterPro" id="IPR041522">
    <property type="entry name" value="CdaR_GGDEF"/>
</dbReference>
<dbReference type="InterPro" id="IPR003018">
    <property type="entry name" value="GAF"/>
</dbReference>
<dbReference type="InterPro" id="IPR051448">
    <property type="entry name" value="CdaR-like_regulators"/>
</dbReference>
<comment type="caution">
    <text evidence="3">The sequence shown here is derived from an EMBL/GenBank/DDBJ whole genome shotgun (WGS) entry which is preliminary data.</text>
</comment>